<comment type="caution">
    <text evidence="5">The sequence shown here is derived from an EMBL/GenBank/DDBJ whole genome shotgun (WGS) entry which is preliminary data.</text>
</comment>
<dbReference type="EMBL" id="JAHLQT010025502">
    <property type="protein sequence ID" value="KAG7164229.1"/>
    <property type="molecule type" value="Genomic_DNA"/>
</dbReference>
<gene>
    <name evidence="5" type="ORF">Hamer_G020740</name>
</gene>
<evidence type="ECO:0000259" key="4">
    <source>
        <dbReference type="Pfam" id="PF19033"/>
    </source>
</evidence>
<proteinExistence type="inferred from homology"/>
<keyword evidence="6" id="KW-1185">Reference proteome</keyword>
<comment type="similarity">
    <text evidence="1">Belongs to the CCZ1 family.</text>
</comment>
<dbReference type="PANTHER" id="PTHR13056">
    <property type="entry name" value="VACUOLAR FUSION PROTEIN CCZ1 HOMOLOG-RELATED"/>
    <property type="match status" value="1"/>
</dbReference>
<feature type="domain" description="CCZ1/INTU/HSP4 first Longin" evidence="2">
    <location>
        <begin position="45"/>
        <end position="167"/>
    </location>
</feature>
<sequence length="482" mass="53335">IVKTRLVSKEGGVQRLGRVLPVFGAGKVQLLIMSGENSSEPKILNLFIFNASYGQKEGHEHEKILFYHPSSSDLDTQVRQVGLAEAITRFSRTFKKDGDCEGVHTQKTRQVFYQAEPDVWLVLTVGIGWISKVRETGPVREYQSEGVQDVVLRARLISLYRSFTLQHASFASVSASAGLHSLRSTLNTFVNSYLSSVEMSGGDILAVWSGVSFLPLDRQTFLRIHCCLSLLQSSFPNISHTAFFYNHHVVWCGLGMEDLRSLSQYLNNQLLPGRLEASHQKSSSTPTSYLARYKIPKYKFVGIGVTPSIQIHVCGEDGELQSYHLLVYTLAGATVCLTLPETETLTPSIYEKIDRLLEAKVSQLASDIGEQINKKGSAGTSCDSSSSSSFRYVYHNHMNLATKTTVHGSNQSLPVEVMRTIGDMYTDMKKCNSGELVVKTSQDHWVVGRSGDGREFYVVVSHKNANLMKLTVCVPATSVTSS</sequence>
<evidence type="ECO:0000313" key="6">
    <source>
        <dbReference type="Proteomes" id="UP000747542"/>
    </source>
</evidence>
<dbReference type="InterPro" id="IPR043988">
    <property type="entry name" value="CCZ1/INTU_longin_2"/>
</dbReference>
<dbReference type="PANTHER" id="PTHR13056:SF0">
    <property type="entry name" value="VACUOLAR FUSION PROTEIN CCZ1 HOMOLOG-RELATED"/>
    <property type="match status" value="1"/>
</dbReference>
<feature type="domain" description="CCZ1/INTU/HPS4 third Longin" evidence="4">
    <location>
        <begin position="387"/>
        <end position="468"/>
    </location>
</feature>
<dbReference type="GO" id="GO:0035658">
    <property type="term" value="C:Mon1-Ccz1 complex"/>
    <property type="evidence" value="ECO:0007669"/>
    <property type="project" value="InterPro"/>
</dbReference>
<dbReference type="Pfam" id="PF19031">
    <property type="entry name" value="Intu_longin_1"/>
    <property type="match status" value="1"/>
</dbReference>
<accession>A0A8J5K3I6</accession>
<evidence type="ECO:0000256" key="1">
    <source>
        <dbReference type="ARBA" id="ARBA00005352"/>
    </source>
</evidence>
<evidence type="ECO:0000259" key="2">
    <source>
        <dbReference type="Pfam" id="PF19031"/>
    </source>
</evidence>
<protein>
    <submittedName>
        <fullName evidence="5">Vacuolar fusion protein CCZ1-like</fullName>
    </submittedName>
</protein>
<dbReference type="InterPro" id="IPR013176">
    <property type="entry name" value="Ccz1"/>
</dbReference>
<evidence type="ECO:0000259" key="3">
    <source>
        <dbReference type="Pfam" id="PF19032"/>
    </source>
</evidence>
<feature type="non-terminal residue" evidence="5">
    <location>
        <position position="482"/>
    </location>
</feature>
<dbReference type="Pfam" id="PF19033">
    <property type="entry name" value="Intu_longin_3"/>
    <property type="match status" value="1"/>
</dbReference>
<reference evidence="5" key="1">
    <citation type="journal article" date="2021" name="Sci. Adv.">
        <title>The American lobster genome reveals insights on longevity, neural, and immune adaptations.</title>
        <authorList>
            <person name="Polinski J.M."/>
            <person name="Zimin A.V."/>
            <person name="Clark K.F."/>
            <person name="Kohn A.B."/>
            <person name="Sadowski N."/>
            <person name="Timp W."/>
            <person name="Ptitsyn A."/>
            <person name="Khanna P."/>
            <person name="Romanova D.Y."/>
            <person name="Williams P."/>
            <person name="Greenwood S.J."/>
            <person name="Moroz L.L."/>
            <person name="Walt D.R."/>
            <person name="Bodnar A.G."/>
        </authorList>
    </citation>
    <scope>NUCLEOTIDE SEQUENCE</scope>
    <source>
        <strain evidence="5">GMGI-L3</strain>
    </source>
</reference>
<dbReference type="Proteomes" id="UP000747542">
    <property type="component" value="Unassembled WGS sequence"/>
</dbReference>
<dbReference type="InterPro" id="IPR043987">
    <property type="entry name" value="CCZ1/INTU/HSP4_longin_1"/>
</dbReference>
<evidence type="ECO:0000313" key="5">
    <source>
        <dbReference type="EMBL" id="KAG7164229.1"/>
    </source>
</evidence>
<dbReference type="InterPro" id="IPR043989">
    <property type="entry name" value="CCZ1/INTU/HSP4_longin_3"/>
</dbReference>
<organism evidence="5 6">
    <name type="scientific">Homarus americanus</name>
    <name type="common">American lobster</name>
    <dbReference type="NCBI Taxonomy" id="6706"/>
    <lineage>
        <taxon>Eukaryota</taxon>
        <taxon>Metazoa</taxon>
        <taxon>Ecdysozoa</taxon>
        <taxon>Arthropoda</taxon>
        <taxon>Crustacea</taxon>
        <taxon>Multicrustacea</taxon>
        <taxon>Malacostraca</taxon>
        <taxon>Eumalacostraca</taxon>
        <taxon>Eucarida</taxon>
        <taxon>Decapoda</taxon>
        <taxon>Pleocyemata</taxon>
        <taxon>Astacidea</taxon>
        <taxon>Nephropoidea</taxon>
        <taxon>Nephropidae</taxon>
        <taxon>Homarus</taxon>
    </lineage>
</organism>
<dbReference type="Pfam" id="PF19032">
    <property type="entry name" value="Intu_longin_2"/>
    <property type="match status" value="1"/>
</dbReference>
<feature type="domain" description="CCZ1/INTU second Longin" evidence="3">
    <location>
        <begin position="238"/>
        <end position="355"/>
    </location>
</feature>
<dbReference type="AlphaFoldDB" id="A0A8J5K3I6"/>
<dbReference type="GO" id="GO:0016192">
    <property type="term" value="P:vesicle-mediated transport"/>
    <property type="evidence" value="ECO:0007669"/>
    <property type="project" value="InterPro"/>
</dbReference>
<name>A0A8J5K3I6_HOMAM</name>